<proteinExistence type="predicted"/>
<dbReference type="AlphaFoldDB" id="A0A6I3WAJ7"/>
<feature type="signal peptide" evidence="1">
    <location>
        <begin position="1"/>
        <end position="18"/>
    </location>
</feature>
<accession>A0A6I3WAJ7</accession>
<dbReference type="EMBL" id="WNNK01000008">
    <property type="protein sequence ID" value="MUF05081.1"/>
    <property type="molecule type" value="Genomic_DNA"/>
</dbReference>
<dbReference type="OrthoDB" id="6920230at2"/>
<evidence type="ECO:0000313" key="2">
    <source>
        <dbReference type="EMBL" id="MUF05081.1"/>
    </source>
</evidence>
<dbReference type="RefSeq" id="WP_155583377.1">
    <property type="nucleotide sequence ID" value="NZ_JBHSTH010000025.1"/>
</dbReference>
<keyword evidence="3" id="KW-1185">Reference proteome</keyword>
<sequence length="104" mass="11330">MRKFCCVLLTLLPLSAFAYPIDVTKKIEGVSVDYKASDVDGDISSIQLNNYGTNDAVCKVVFTNGPESPRTRQVTVPAGKSTNTTAKFTRDIIKMRIALTCAPK</sequence>
<dbReference type="Proteomes" id="UP000438196">
    <property type="component" value="Unassembled WGS sequence"/>
</dbReference>
<name>A0A6I3WAJ7_9PSED</name>
<comment type="caution">
    <text evidence="2">The sequence shown here is derived from an EMBL/GenBank/DDBJ whole genome shotgun (WGS) entry which is preliminary data.</text>
</comment>
<gene>
    <name evidence="2" type="ORF">GNF76_12075</name>
</gene>
<feature type="chain" id="PRO_5026221756" evidence="1">
    <location>
        <begin position="19"/>
        <end position="104"/>
    </location>
</feature>
<evidence type="ECO:0000256" key="1">
    <source>
        <dbReference type="SAM" id="SignalP"/>
    </source>
</evidence>
<keyword evidence="2" id="KW-0418">Kinase</keyword>
<keyword evidence="2" id="KW-0808">Transferase</keyword>
<organism evidence="2 3">
    <name type="scientific">Pseudomonas spelaei</name>
    <dbReference type="NCBI Taxonomy" id="1055469"/>
    <lineage>
        <taxon>Bacteria</taxon>
        <taxon>Pseudomonadati</taxon>
        <taxon>Pseudomonadota</taxon>
        <taxon>Gammaproteobacteria</taxon>
        <taxon>Pseudomonadales</taxon>
        <taxon>Pseudomonadaceae</taxon>
        <taxon>Pseudomonas</taxon>
    </lineage>
</organism>
<dbReference type="GO" id="GO:0016301">
    <property type="term" value="F:kinase activity"/>
    <property type="evidence" value="ECO:0007669"/>
    <property type="project" value="UniProtKB-KW"/>
</dbReference>
<reference evidence="2 3" key="1">
    <citation type="submission" date="2019-11" db="EMBL/GenBank/DDBJ databases">
        <title>Pseudomonas karstica sp. nov. and Pseudomonas spelaei sp. nov. from karst caves.</title>
        <authorList>
            <person name="Zeman M."/>
        </authorList>
    </citation>
    <scope>NUCLEOTIDE SEQUENCE [LARGE SCALE GENOMIC DNA]</scope>
    <source>
        <strain evidence="2 3">CCM 7893</strain>
    </source>
</reference>
<keyword evidence="1" id="KW-0732">Signal</keyword>
<protein>
    <submittedName>
        <fullName evidence="2">3-phosphoglycerate kinase</fullName>
    </submittedName>
</protein>
<evidence type="ECO:0000313" key="3">
    <source>
        <dbReference type="Proteomes" id="UP000438196"/>
    </source>
</evidence>